<accession>A0AAV1KLX1</accession>
<dbReference type="AlphaFoldDB" id="A0AAV1KLX1"/>
<gene>
    <name evidence="1" type="ORF">PARMNEM_LOCUS5135</name>
</gene>
<sequence>MKWAISRRIQQFPYVLANYELDLPYNIVVLDSITVFLTAELITERPPRAILCVGVVYCPKSNSISPSVEQLQAAHGCLPLPVAFTSPHTIGRCAESTLLDGLHNHVTDGISERTYFKIKFLRKNELSIIKDDIK</sequence>
<reference evidence="1 2" key="1">
    <citation type="submission" date="2023-11" db="EMBL/GenBank/DDBJ databases">
        <authorList>
            <person name="Hedman E."/>
            <person name="Englund M."/>
            <person name="Stromberg M."/>
            <person name="Nyberg Akerstrom W."/>
            <person name="Nylinder S."/>
            <person name="Jareborg N."/>
            <person name="Kallberg Y."/>
            <person name="Kronander E."/>
        </authorList>
    </citation>
    <scope>NUCLEOTIDE SEQUENCE [LARGE SCALE GENOMIC DNA]</scope>
</reference>
<protein>
    <submittedName>
        <fullName evidence="1">Uncharacterized protein</fullName>
    </submittedName>
</protein>
<evidence type="ECO:0000313" key="1">
    <source>
        <dbReference type="EMBL" id="CAK1583785.1"/>
    </source>
</evidence>
<keyword evidence="2" id="KW-1185">Reference proteome</keyword>
<organism evidence="1 2">
    <name type="scientific">Parnassius mnemosyne</name>
    <name type="common">clouded apollo</name>
    <dbReference type="NCBI Taxonomy" id="213953"/>
    <lineage>
        <taxon>Eukaryota</taxon>
        <taxon>Metazoa</taxon>
        <taxon>Ecdysozoa</taxon>
        <taxon>Arthropoda</taxon>
        <taxon>Hexapoda</taxon>
        <taxon>Insecta</taxon>
        <taxon>Pterygota</taxon>
        <taxon>Neoptera</taxon>
        <taxon>Endopterygota</taxon>
        <taxon>Lepidoptera</taxon>
        <taxon>Glossata</taxon>
        <taxon>Ditrysia</taxon>
        <taxon>Papilionoidea</taxon>
        <taxon>Papilionidae</taxon>
        <taxon>Parnassiinae</taxon>
        <taxon>Parnassini</taxon>
        <taxon>Parnassius</taxon>
        <taxon>Driopa</taxon>
    </lineage>
</organism>
<comment type="caution">
    <text evidence="1">The sequence shown here is derived from an EMBL/GenBank/DDBJ whole genome shotgun (WGS) entry which is preliminary data.</text>
</comment>
<name>A0AAV1KLX1_9NEOP</name>
<dbReference type="EMBL" id="CAVLGL010000057">
    <property type="protein sequence ID" value="CAK1583785.1"/>
    <property type="molecule type" value="Genomic_DNA"/>
</dbReference>
<proteinExistence type="predicted"/>
<dbReference type="Proteomes" id="UP001314205">
    <property type="component" value="Unassembled WGS sequence"/>
</dbReference>
<evidence type="ECO:0000313" key="2">
    <source>
        <dbReference type="Proteomes" id="UP001314205"/>
    </source>
</evidence>